<dbReference type="AlphaFoldDB" id="A0A7R8H488"/>
<feature type="compositionally biased region" description="Low complexity" evidence="1">
    <location>
        <begin position="350"/>
        <end position="368"/>
    </location>
</feature>
<feature type="region of interest" description="Disordered" evidence="1">
    <location>
        <begin position="458"/>
        <end position="556"/>
    </location>
</feature>
<accession>A0A7R8H488</accession>
<feature type="transmembrane region" description="Helical" evidence="2">
    <location>
        <begin position="35"/>
        <end position="53"/>
    </location>
</feature>
<name>A0A7R8H488_LEPSM</name>
<evidence type="ECO:0000256" key="1">
    <source>
        <dbReference type="SAM" id="MobiDB-lite"/>
    </source>
</evidence>
<dbReference type="OrthoDB" id="10042902at2759"/>
<dbReference type="EMBL" id="HG994593">
    <property type="protein sequence ID" value="CAF2843781.1"/>
    <property type="molecule type" value="Genomic_DNA"/>
</dbReference>
<organism evidence="3 4">
    <name type="scientific">Lepeophtheirus salmonis</name>
    <name type="common">Salmon louse</name>
    <name type="synonym">Caligus salmonis</name>
    <dbReference type="NCBI Taxonomy" id="72036"/>
    <lineage>
        <taxon>Eukaryota</taxon>
        <taxon>Metazoa</taxon>
        <taxon>Ecdysozoa</taxon>
        <taxon>Arthropoda</taxon>
        <taxon>Crustacea</taxon>
        <taxon>Multicrustacea</taxon>
        <taxon>Hexanauplia</taxon>
        <taxon>Copepoda</taxon>
        <taxon>Siphonostomatoida</taxon>
        <taxon>Caligidae</taxon>
        <taxon>Lepeophtheirus</taxon>
    </lineage>
</organism>
<feature type="compositionally biased region" description="Acidic residues" evidence="1">
    <location>
        <begin position="541"/>
        <end position="556"/>
    </location>
</feature>
<keyword evidence="2" id="KW-1133">Transmembrane helix</keyword>
<feature type="transmembrane region" description="Helical" evidence="2">
    <location>
        <begin position="65"/>
        <end position="84"/>
    </location>
</feature>
<proteinExistence type="predicted"/>
<feature type="transmembrane region" description="Helical" evidence="2">
    <location>
        <begin position="276"/>
        <end position="297"/>
    </location>
</feature>
<dbReference type="Pfam" id="PF09772">
    <property type="entry name" value="Tmem26"/>
    <property type="match status" value="2"/>
</dbReference>
<feature type="transmembrane region" description="Helical" evidence="2">
    <location>
        <begin position="309"/>
        <end position="328"/>
    </location>
</feature>
<dbReference type="PANTHER" id="PTHR22168">
    <property type="entry name" value="TMEM26 PROTEIN"/>
    <property type="match status" value="1"/>
</dbReference>
<dbReference type="PANTHER" id="PTHR22168:SF8">
    <property type="entry name" value="TRANSMEMBRANE PROTEIN 26"/>
    <property type="match status" value="1"/>
</dbReference>
<feature type="transmembrane region" description="Helical" evidence="2">
    <location>
        <begin position="12"/>
        <end position="29"/>
    </location>
</feature>
<keyword evidence="4" id="KW-1185">Reference proteome</keyword>
<dbReference type="Proteomes" id="UP000675881">
    <property type="component" value="Chromosome 14"/>
</dbReference>
<feature type="region of interest" description="Disordered" evidence="1">
    <location>
        <begin position="341"/>
        <end position="390"/>
    </location>
</feature>
<reference evidence="3" key="1">
    <citation type="submission" date="2021-02" db="EMBL/GenBank/DDBJ databases">
        <authorList>
            <person name="Bekaert M."/>
        </authorList>
    </citation>
    <scope>NUCLEOTIDE SEQUENCE</scope>
    <source>
        <strain evidence="3">IoA-00</strain>
    </source>
</reference>
<keyword evidence="2" id="KW-0472">Membrane</keyword>
<evidence type="ECO:0000313" key="3">
    <source>
        <dbReference type="EMBL" id="CAF2843781.1"/>
    </source>
</evidence>
<feature type="transmembrane region" description="Helical" evidence="2">
    <location>
        <begin position="226"/>
        <end position="246"/>
    </location>
</feature>
<keyword evidence="2" id="KW-0812">Transmembrane</keyword>
<gene>
    <name evidence="3" type="ORF">LSAA_5572</name>
</gene>
<sequence>MPGFIDTVKGIITRCIFSAHGIIAVYKVVSLKGNLWYWYLTLTIVLWGFEGMFTLAIKSSQEWKWFSPSIFFYLASVCPSIWLIELDKLNTRIDQLKLNTESNVANLITTPLPSTPSSTITAVNLNSSLEYSSVIPMTGSNATLELDILKDVGIIIPCIRSYNEIHFFSIQIPIDLEQIPVDEDTLLGKLTRDELSQLLLVYIGTAADIIEFFDSFKDEKVNTNKILCITVLSIWSWSLLQFTLIITSPKDKNNPPKNKKSTQLQRAKEICCSIDVWSIMVNIILQDAPFFVFRLLLITYYRLISYMNIFFTCKNTLVIVLQFYRLLIVQLDKKEQLRKQTQKTNKLAKGKSLSSNNSRSSGNKSTSRQEYQSLPRRSSSSRIQRKRDRSSDMAMMKFIGSCVKSNKRTKAKQGLDERFCQELVKIHRDNHPDNFDEIIIVRENPKRRNDPYVSTGSIAMDEIRKSKHDSRNPPLGSIEMTSHSNGEGDGGTDEIISSVVSNSTQRPKLERNASHKSSKSISEDYCSTLGNNMNSLSSESDSSDDDSSTDSLEDSDEDASLFNYSSYYSDTSTGSSIHRDGIILAIHRKTINTSTPSVKAKSGTTLSSWIIRDTLPPLKSGTTTSLPFSTKQEVSYPPNKLIPLWVPLTRVPNKSSESNLSTTIQDYRIEKLLTSTPRDTSPTSTSTTALASLFRTVSKPYKKLHEGIANESLLNKFSVKDIHTELVSVLDTLLIKTNQNDTN</sequence>
<dbReference type="InterPro" id="IPR019169">
    <property type="entry name" value="Transmembrane_26"/>
</dbReference>
<protein>
    <submittedName>
        <fullName evidence="3">(salmon louse) hypothetical protein</fullName>
    </submittedName>
</protein>
<evidence type="ECO:0000256" key="2">
    <source>
        <dbReference type="SAM" id="Phobius"/>
    </source>
</evidence>
<evidence type="ECO:0000313" key="4">
    <source>
        <dbReference type="Proteomes" id="UP000675881"/>
    </source>
</evidence>